<reference evidence="1 2" key="1">
    <citation type="submission" date="2019-06" db="EMBL/GenBank/DDBJ databases">
        <title>Sequencing the genomes of 1000 actinobacteria strains.</title>
        <authorList>
            <person name="Klenk H.-P."/>
        </authorList>
    </citation>
    <scope>NUCLEOTIDE SEQUENCE [LARGE SCALE GENOMIC DNA]</scope>
    <source>
        <strain evidence="1 2">DSM 41695</strain>
    </source>
</reference>
<evidence type="ECO:0000313" key="1">
    <source>
        <dbReference type="EMBL" id="TWF89887.1"/>
    </source>
</evidence>
<evidence type="ECO:0000313" key="2">
    <source>
        <dbReference type="Proteomes" id="UP000316603"/>
    </source>
</evidence>
<name>A0A561TS21_9ACTN</name>
<dbReference type="EMBL" id="VIWV01000001">
    <property type="protein sequence ID" value="TWF89887.1"/>
    <property type="molecule type" value="Genomic_DNA"/>
</dbReference>
<comment type="caution">
    <text evidence="1">The sequence shown here is derived from an EMBL/GenBank/DDBJ whole genome shotgun (WGS) entry which is preliminary data.</text>
</comment>
<gene>
    <name evidence="1" type="ORF">FHX78_116935</name>
</gene>
<protein>
    <submittedName>
        <fullName evidence="1">Uncharacterized protein</fullName>
    </submittedName>
</protein>
<dbReference type="Proteomes" id="UP000316603">
    <property type="component" value="Unassembled WGS sequence"/>
</dbReference>
<proteinExistence type="predicted"/>
<dbReference type="OrthoDB" id="9806257at2"/>
<dbReference type="AlphaFoldDB" id="A0A561TS21"/>
<organism evidence="1 2">
    <name type="scientific">Streptomyces capillispiralis</name>
    <dbReference type="NCBI Taxonomy" id="68182"/>
    <lineage>
        <taxon>Bacteria</taxon>
        <taxon>Bacillati</taxon>
        <taxon>Actinomycetota</taxon>
        <taxon>Actinomycetes</taxon>
        <taxon>Kitasatosporales</taxon>
        <taxon>Streptomycetaceae</taxon>
        <taxon>Streptomyces</taxon>
    </lineage>
</organism>
<keyword evidence="2" id="KW-1185">Reference proteome</keyword>
<sequence>MVPSSADPVCDHPLMSIEDHVVVNPVPGAVRQTGGMAFGGGTFRVPDQHEARKPRDAANRLLHGLVKITEAGTVRRSARPMTASGLPIARPLGPDRVALTGHGTLRMTLAPRAPRSPPGLSTT</sequence>
<accession>A0A561TS21</accession>